<accession>A0A1G4EN64</accession>
<reference evidence="1 2" key="1">
    <citation type="submission" date="2016-08" db="EMBL/GenBank/DDBJ databases">
        <authorList>
            <person name="Seilhamer J.J."/>
        </authorList>
    </citation>
    <scope>NUCLEOTIDE SEQUENCE [LARGE SCALE GENOMIC DNA]</scope>
    <source>
        <strain evidence="1 2">SDA_GO95</strain>
    </source>
</reference>
<dbReference type="EMBL" id="FMAK01000034">
    <property type="protein sequence ID" value="SCB68507.1"/>
    <property type="molecule type" value="Genomic_DNA"/>
</dbReference>
<evidence type="ECO:0000313" key="1">
    <source>
        <dbReference type="EMBL" id="SCB68507.1"/>
    </source>
</evidence>
<evidence type="ECO:0000313" key="2">
    <source>
        <dbReference type="Proteomes" id="UP000195696"/>
    </source>
</evidence>
<sequence>MENGKVIYLKYIFVNIQVE</sequence>
<protein>
    <submittedName>
        <fullName evidence="1">Uncharacterized protein</fullName>
    </submittedName>
</protein>
<gene>
    <name evidence="1" type="ORF">BWGO95_02649</name>
</gene>
<name>A0A1G4EN64_BACMY</name>
<dbReference type="AlphaFoldDB" id="A0A1G4EN64"/>
<proteinExistence type="predicted"/>
<organism evidence="1 2">
    <name type="scientific">Bacillus mycoides</name>
    <dbReference type="NCBI Taxonomy" id="1405"/>
    <lineage>
        <taxon>Bacteria</taxon>
        <taxon>Bacillati</taxon>
        <taxon>Bacillota</taxon>
        <taxon>Bacilli</taxon>
        <taxon>Bacillales</taxon>
        <taxon>Bacillaceae</taxon>
        <taxon>Bacillus</taxon>
        <taxon>Bacillus cereus group</taxon>
    </lineage>
</organism>
<dbReference type="Proteomes" id="UP000195696">
    <property type="component" value="Unassembled WGS sequence"/>
</dbReference>